<accession>A0A5B2TAG2</accession>
<evidence type="ECO:0000313" key="2">
    <source>
        <dbReference type="EMBL" id="KAA2211219.1"/>
    </source>
</evidence>
<dbReference type="RefSeq" id="WP_149814372.1">
    <property type="nucleotide sequence ID" value="NZ_VUKA01000047.1"/>
</dbReference>
<proteinExistence type="predicted"/>
<reference evidence="2 3" key="1">
    <citation type="journal article" date="2015" name="Int. J. Syst. Evol. Microbiol.">
        <title>Roseomonas oryzae sp. nov., isolated from paddy rhizosphere soil.</title>
        <authorList>
            <person name="Ramaprasad E.V."/>
            <person name="Sasikala Ch."/>
            <person name="Ramana Ch.V."/>
        </authorList>
    </citation>
    <scope>NUCLEOTIDE SEQUENCE [LARGE SCALE GENOMIC DNA]</scope>
    <source>
        <strain evidence="2 3">KCTC 42542</strain>
    </source>
</reference>
<evidence type="ECO:0000313" key="3">
    <source>
        <dbReference type="Proteomes" id="UP000322110"/>
    </source>
</evidence>
<keyword evidence="3" id="KW-1185">Reference proteome</keyword>
<comment type="caution">
    <text evidence="2">The sequence shown here is derived from an EMBL/GenBank/DDBJ whole genome shotgun (WGS) entry which is preliminary data.</text>
</comment>
<protein>
    <submittedName>
        <fullName evidence="2">Transposase</fullName>
    </submittedName>
</protein>
<dbReference type="EMBL" id="VUKA01000047">
    <property type="protein sequence ID" value="KAA2211219.1"/>
    <property type="molecule type" value="Genomic_DNA"/>
</dbReference>
<gene>
    <name evidence="2" type="ORF">F0Q34_21230</name>
</gene>
<feature type="non-terminal residue" evidence="2">
    <location>
        <position position="75"/>
    </location>
</feature>
<dbReference type="Pfam" id="PF13276">
    <property type="entry name" value="HTH_21"/>
    <property type="match status" value="1"/>
</dbReference>
<feature type="domain" description="HTH-like" evidence="1">
    <location>
        <begin position="50"/>
        <end position="74"/>
    </location>
</feature>
<dbReference type="Proteomes" id="UP000322110">
    <property type="component" value="Unassembled WGS sequence"/>
</dbReference>
<organism evidence="2 3">
    <name type="scientific">Teichococcus oryzae</name>
    <dbReference type="NCBI Taxonomy" id="1608942"/>
    <lineage>
        <taxon>Bacteria</taxon>
        <taxon>Pseudomonadati</taxon>
        <taxon>Pseudomonadota</taxon>
        <taxon>Alphaproteobacteria</taxon>
        <taxon>Acetobacterales</taxon>
        <taxon>Roseomonadaceae</taxon>
        <taxon>Roseomonas</taxon>
    </lineage>
</organism>
<dbReference type="InterPro" id="IPR025948">
    <property type="entry name" value="HTH-like_dom"/>
</dbReference>
<sequence length="75" mass="8475">MDKPRDPDAGGYSGDVHSVRPALVAATAPAQMSSPIWFGNYYLACHPSTVRRITALLRAEGWHCSHKRVERIWRR</sequence>
<name>A0A5B2TAG2_9PROT</name>
<evidence type="ECO:0000259" key="1">
    <source>
        <dbReference type="Pfam" id="PF13276"/>
    </source>
</evidence>
<dbReference type="AlphaFoldDB" id="A0A5B2TAG2"/>